<evidence type="ECO:0000313" key="3">
    <source>
        <dbReference type="EMBL" id="KZX17110.1"/>
    </source>
</evidence>
<dbReference type="RefSeq" id="WP_245634924.1">
    <property type="nucleotide sequence ID" value="NZ_LWMW01000064.1"/>
</dbReference>
<dbReference type="EC" id="2.7.1.169" evidence="1"/>
<keyword evidence="4" id="KW-1185">Reference proteome</keyword>
<keyword evidence="1 3" id="KW-0418">Kinase</keyword>
<evidence type="ECO:0000313" key="4">
    <source>
        <dbReference type="Proteomes" id="UP000077275"/>
    </source>
</evidence>
<dbReference type="InterPro" id="IPR012043">
    <property type="entry name" value="PoK"/>
</dbReference>
<gene>
    <name evidence="3" type="primary">thrB_2</name>
    <name evidence="3" type="ORF">MBCUT_03420</name>
</gene>
<dbReference type="InterPro" id="IPR006204">
    <property type="entry name" value="GHMP_kinase_N_dom"/>
</dbReference>
<dbReference type="PATRIC" id="fig|47311.3.peg.383"/>
<feature type="domain" description="GHMP kinase N-terminal" evidence="2">
    <location>
        <begin position="79"/>
        <end position="158"/>
    </location>
</feature>
<dbReference type="Pfam" id="PF00288">
    <property type="entry name" value="GHMP_kinases_N"/>
    <property type="match status" value="1"/>
</dbReference>
<dbReference type="GO" id="GO:0005524">
    <property type="term" value="F:ATP binding"/>
    <property type="evidence" value="ECO:0007669"/>
    <property type="project" value="UniProtKB-KW"/>
</dbReference>
<comment type="similarity">
    <text evidence="1">Belongs to the GHMP kinase family. PoK subfamily.</text>
</comment>
<dbReference type="EMBL" id="LWMW01000064">
    <property type="protein sequence ID" value="KZX17110.1"/>
    <property type="molecule type" value="Genomic_DNA"/>
</dbReference>
<keyword evidence="1 3" id="KW-0808">Transferase</keyword>
<evidence type="ECO:0000259" key="2">
    <source>
        <dbReference type="Pfam" id="PF00288"/>
    </source>
</evidence>
<protein>
    <recommendedName>
        <fullName evidence="1">Pantoate kinase</fullName>
        <shortName evidence="1">PoK</shortName>
        <ecNumber evidence="1">2.7.1.169</ecNumber>
    </recommendedName>
</protein>
<sequence length="297" mass="32669">MKHHRNDTMTVAVFLPSHLTCFFSIFNNENPLKKGSCGAGILIDKGVITKAKSSKKDKIAIKSLQNIYSPIGSNDIISKKTIEYMKNHFKIEEGISITHEIEVPLGSGFGTSASSSLGIAIAINKLFDLKIENTKLYQIAHRIEIELGSGLGDVIAETSHGIVIRTKPGAPGIGEVKNILSSDAYVITKTLGEIDTSSIIQNPIIAKKINEIGILTQNKFLKYPSIENLIKCSYNFSKKTGLMNNELLEIIKQFKNNNLDASMVMLGNTIFALSKDPYCDMEDVLISKIDNEGMKFL</sequence>
<dbReference type="Proteomes" id="UP000077275">
    <property type="component" value="Unassembled WGS sequence"/>
</dbReference>
<proteinExistence type="inferred from homology"/>
<dbReference type="Gene3D" id="3.30.230.10">
    <property type="match status" value="1"/>
</dbReference>
<dbReference type="InterPro" id="IPR020568">
    <property type="entry name" value="Ribosomal_Su5_D2-typ_SF"/>
</dbReference>
<comment type="catalytic activity">
    <reaction evidence="1">
        <text>(R)-pantoate + ATP = (R)-4-phosphopantoate + ADP + H(+)</text>
        <dbReference type="Rhea" id="RHEA:28246"/>
        <dbReference type="ChEBI" id="CHEBI:15378"/>
        <dbReference type="ChEBI" id="CHEBI:15980"/>
        <dbReference type="ChEBI" id="CHEBI:30616"/>
        <dbReference type="ChEBI" id="CHEBI:61294"/>
        <dbReference type="ChEBI" id="CHEBI:456216"/>
        <dbReference type="EC" id="2.7.1.169"/>
    </reaction>
</comment>
<dbReference type="PANTHER" id="PTHR42282:SF1">
    <property type="entry name" value="PANTOATE KINASE"/>
    <property type="match status" value="1"/>
</dbReference>
<dbReference type="GO" id="GO:0016301">
    <property type="term" value="F:kinase activity"/>
    <property type="evidence" value="ECO:0007669"/>
    <property type="project" value="UniProtKB-UniRule"/>
</dbReference>
<organism evidence="3 4">
    <name type="scientific">Methanobrevibacter cuticularis</name>
    <dbReference type="NCBI Taxonomy" id="47311"/>
    <lineage>
        <taxon>Archaea</taxon>
        <taxon>Methanobacteriati</taxon>
        <taxon>Methanobacteriota</taxon>
        <taxon>Methanomada group</taxon>
        <taxon>Methanobacteria</taxon>
        <taxon>Methanobacteriales</taxon>
        <taxon>Methanobacteriaceae</taxon>
        <taxon>Methanobrevibacter</taxon>
    </lineage>
</organism>
<keyword evidence="1" id="KW-0067">ATP-binding</keyword>
<reference evidence="3 4" key="1">
    <citation type="submission" date="2016-04" db="EMBL/GenBank/DDBJ databases">
        <title>Genome sequence of Methanobrevibacter cuticularis DSM 11139.</title>
        <authorList>
            <person name="Poehlein A."/>
            <person name="Seedorf H."/>
            <person name="Daniel R."/>
        </authorList>
    </citation>
    <scope>NUCLEOTIDE SEQUENCE [LARGE SCALE GENOMIC DNA]</scope>
    <source>
        <strain evidence="3 4">DSM 11139</strain>
    </source>
</reference>
<dbReference type="SUPFAM" id="SSF54211">
    <property type="entry name" value="Ribosomal protein S5 domain 2-like"/>
    <property type="match status" value="1"/>
</dbReference>
<dbReference type="PIRSF" id="PIRSF016896">
    <property type="entry name" value="GHMP_arc_MJ0969"/>
    <property type="match status" value="1"/>
</dbReference>
<comment type="caution">
    <text evidence="3">The sequence shown here is derived from an EMBL/GenBank/DDBJ whole genome shotgun (WGS) entry which is preliminary data.</text>
</comment>
<dbReference type="STRING" id="47311.MBCUT_03420"/>
<dbReference type="AlphaFoldDB" id="A0A166EX96"/>
<name>A0A166EX96_9EURY</name>
<dbReference type="HAMAP" id="MF_02223">
    <property type="entry name" value="Pantoate_kinase"/>
    <property type="match status" value="1"/>
</dbReference>
<dbReference type="GO" id="GO:0015937">
    <property type="term" value="P:coenzyme A biosynthetic process"/>
    <property type="evidence" value="ECO:0007669"/>
    <property type="project" value="UniProtKB-UniRule"/>
</dbReference>
<dbReference type="UniPathway" id="UPA00241"/>
<keyword evidence="1" id="KW-0173">Coenzyme A biosynthesis</keyword>
<evidence type="ECO:0000256" key="1">
    <source>
        <dbReference type="HAMAP-Rule" id="MF_02223"/>
    </source>
</evidence>
<comment type="pathway">
    <text evidence="1">Cofactor biosynthesis; coenzyme A biosynthesis.</text>
</comment>
<accession>A0A166EX96</accession>
<dbReference type="PANTHER" id="PTHR42282">
    <property type="entry name" value="PANTOATE KINASE-RELATED"/>
    <property type="match status" value="1"/>
</dbReference>
<comment type="function">
    <text evidence="1">Phosphorylates (R)-pantoate to form (R)-4-phosphopantoate in the CoA biosynthesis pathway.</text>
</comment>
<keyword evidence="1" id="KW-0547">Nucleotide-binding</keyword>
<dbReference type="InterPro" id="IPR014721">
    <property type="entry name" value="Ribsml_uS5_D2-typ_fold_subgr"/>
</dbReference>